<evidence type="ECO:0000313" key="2">
    <source>
        <dbReference type="Proteomes" id="UP000003860"/>
    </source>
</evidence>
<proteinExistence type="predicted"/>
<dbReference type="OrthoDB" id="2005617at2"/>
<dbReference type="Proteomes" id="UP000003860">
    <property type="component" value="Unassembled WGS sequence"/>
</dbReference>
<keyword evidence="2" id="KW-1185">Reference proteome</keyword>
<accession>F1THD5</accession>
<sequence>MGIGITVTCKSCSYNKSFLLGIGMDYPYLLGVVKELNKKARLQVEELIADNKIESHEYSRALYRCPKCGTLAEKGSLTLFCNDGSVVEAPYFCRRCKSKFEIVDNLETIRNIECPKCKSVSLDYVENILWD</sequence>
<name>F1THD5_9FIRM</name>
<organism evidence="1 2">
    <name type="scientific">Ruminiclostridium papyrosolvens DSM 2782</name>
    <dbReference type="NCBI Taxonomy" id="588581"/>
    <lineage>
        <taxon>Bacteria</taxon>
        <taxon>Bacillati</taxon>
        <taxon>Bacillota</taxon>
        <taxon>Clostridia</taxon>
        <taxon>Eubacteriales</taxon>
        <taxon>Oscillospiraceae</taxon>
        <taxon>Ruminiclostridium</taxon>
    </lineage>
</organism>
<protein>
    <submittedName>
        <fullName evidence="1">Uncharacterized protein</fullName>
    </submittedName>
</protein>
<dbReference type="RefSeq" id="WP_004621806.1">
    <property type="nucleotide sequence ID" value="NZ_ACXX02000016.1"/>
</dbReference>
<comment type="caution">
    <text evidence="1">The sequence shown here is derived from an EMBL/GenBank/DDBJ whole genome shotgun (WGS) entry which is preliminary data.</text>
</comment>
<evidence type="ECO:0000313" key="1">
    <source>
        <dbReference type="EMBL" id="EGD46138.1"/>
    </source>
</evidence>
<dbReference type="AlphaFoldDB" id="F1THD5"/>
<reference evidence="1" key="1">
    <citation type="submission" date="2009-07" db="EMBL/GenBank/DDBJ databases">
        <authorList>
            <consortium name="US DOE Joint Genome Institute (JGI-PGF)"/>
            <person name="Lucas S."/>
            <person name="Copeland A."/>
            <person name="Lapidus A."/>
            <person name="Glavina del Rio T."/>
            <person name="Tice H."/>
            <person name="Bruce D."/>
            <person name="Goodwin L."/>
            <person name="Pitluck S."/>
            <person name="Larimer F."/>
            <person name="Land M.L."/>
            <person name="Mouttaki H."/>
            <person name="He Z."/>
            <person name="Zhou J."/>
            <person name="Hemme C.L."/>
        </authorList>
    </citation>
    <scope>NUCLEOTIDE SEQUENCE</scope>
    <source>
        <strain evidence="1">DSM 2782</strain>
    </source>
</reference>
<dbReference type="STRING" id="588581.Cpap_0432"/>
<dbReference type="EMBL" id="ACXX02000016">
    <property type="protein sequence ID" value="EGD46138.1"/>
    <property type="molecule type" value="Genomic_DNA"/>
</dbReference>
<dbReference type="eggNOG" id="ENOG50306CC">
    <property type="taxonomic scope" value="Bacteria"/>
</dbReference>
<gene>
    <name evidence="1" type="ORF">Cpap_0432</name>
</gene>
<reference evidence="1" key="2">
    <citation type="submission" date="2011-01" db="EMBL/GenBank/DDBJ databases">
        <title>The Non-contiguous Finished genome of Clostridium papyrosolvens.</title>
        <authorList>
            <person name="Lucas S."/>
            <person name="Copeland A."/>
            <person name="Lapidus A."/>
            <person name="Cheng J.-F."/>
            <person name="Goodwin L."/>
            <person name="Pitluck S."/>
            <person name="Misra M."/>
            <person name="Chertkov O."/>
            <person name="Detter J.C."/>
            <person name="Han C."/>
            <person name="Tapia R."/>
            <person name="Land M."/>
            <person name="Hauser L."/>
            <person name="Kyrpides N."/>
            <person name="Ivanova N."/>
            <person name="Pagani I."/>
            <person name="Mouttaki H."/>
            <person name="He Z."/>
            <person name="Zhou J."/>
            <person name="Hemme C.L."/>
            <person name="Woyke T."/>
        </authorList>
    </citation>
    <scope>NUCLEOTIDE SEQUENCE [LARGE SCALE GENOMIC DNA]</scope>
    <source>
        <strain evidence="1">DSM 2782</strain>
    </source>
</reference>